<dbReference type="SMART" id="SM00488">
    <property type="entry name" value="DEXDc2"/>
    <property type="match status" value="1"/>
</dbReference>
<sequence length="358" mass="39466">MNYDDETEERVYHRLNADKIAGYLEETGSFASFFDRYEERPPQLDLTRAITHCFNDSAIGVFEAGTGVGKSLAYLLPAFEWALANKVRIVISTGTINLQHQLIDKDVPDALKILGERPEQPHAVLIKGRQNYLCLRRLVQTIQEPDLFNQEAEELAAIQKWAQTCEDGARSALPFMPAAGLWAKICSESDNCLGQRCPFYTDCFVMKLRKKAEKAALLIVNHHLLFADLASRKEGAGYASTAVLPPFNAVIFDEAHTIEEAASGFFSRTFSRYDLTRSITTLSRTKKGKATGCLEKITAVSTKAELMPAILDALAKMQASYSALEAQALSFCGNVGSLSFTQVPASKTAALLTACKDF</sequence>
<keyword evidence="3" id="KW-0067">ATP-binding</keyword>
<dbReference type="Proteomes" id="UP000004509">
    <property type="component" value="Unassembled WGS sequence"/>
</dbReference>
<dbReference type="RefSeq" id="WP_006188446.1">
    <property type="nucleotide sequence ID" value="NZ_ACYH01000027.1"/>
</dbReference>
<feature type="domain" description="Helicase ATP-binding" evidence="4">
    <location>
        <begin position="29"/>
        <end position="314"/>
    </location>
</feature>
<dbReference type="InterPro" id="IPR045028">
    <property type="entry name" value="DinG/Rad3-like"/>
</dbReference>
<dbReference type="InterPro" id="IPR006554">
    <property type="entry name" value="Helicase-like_DEXD_c2"/>
</dbReference>
<evidence type="ECO:0000256" key="1">
    <source>
        <dbReference type="ARBA" id="ARBA00022741"/>
    </source>
</evidence>
<accession>C8PPG7</accession>
<proteinExistence type="predicted"/>
<dbReference type="STRING" id="596324.TREVI0001_1910"/>
<comment type="caution">
    <text evidence="5">The sequence shown here is derived from an EMBL/GenBank/DDBJ whole genome shotgun (WGS) entry which is preliminary data.</text>
</comment>
<evidence type="ECO:0000313" key="6">
    <source>
        <dbReference type="Proteomes" id="UP000004509"/>
    </source>
</evidence>
<dbReference type="GO" id="GO:0005524">
    <property type="term" value="F:ATP binding"/>
    <property type="evidence" value="ECO:0007669"/>
    <property type="project" value="UniProtKB-KW"/>
</dbReference>
<dbReference type="PANTHER" id="PTHR11472">
    <property type="entry name" value="DNA REPAIR DEAD HELICASE RAD3/XP-D SUBFAMILY MEMBER"/>
    <property type="match status" value="1"/>
</dbReference>
<dbReference type="PROSITE" id="PS51193">
    <property type="entry name" value="HELICASE_ATP_BIND_2"/>
    <property type="match status" value="1"/>
</dbReference>
<dbReference type="PANTHER" id="PTHR11472:SF34">
    <property type="entry name" value="REGULATOR OF TELOMERE ELONGATION HELICASE 1"/>
    <property type="match status" value="1"/>
</dbReference>
<gene>
    <name evidence="5" type="ORF">TREVI0001_1910</name>
</gene>
<reference evidence="5 6" key="1">
    <citation type="submission" date="2009-07" db="EMBL/GenBank/DDBJ databases">
        <authorList>
            <person name="Madupu R."/>
            <person name="Sebastian Y."/>
            <person name="Durkin A.S."/>
            <person name="Torralba M."/>
            <person name="Methe B."/>
            <person name="Sutton G.G."/>
            <person name="Strausberg R.L."/>
            <person name="Nelson K.E."/>
        </authorList>
    </citation>
    <scope>NUCLEOTIDE SEQUENCE [LARGE SCALE GENOMIC DNA]</scope>
    <source>
        <strain evidence="5 6">ATCC 35580</strain>
    </source>
</reference>
<keyword evidence="2" id="KW-0378">Hydrolase</keyword>
<evidence type="ECO:0000256" key="3">
    <source>
        <dbReference type="ARBA" id="ARBA00022840"/>
    </source>
</evidence>
<evidence type="ECO:0000313" key="5">
    <source>
        <dbReference type="EMBL" id="EEV20739.1"/>
    </source>
</evidence>
<evidence type="ECO:0000259" key="4">
    <source>
        <dbReference type="PROSITE" id="PS51193"/>
    </source>
</evidence>
<name>C8PPG7_9SPIR</name>
<keyword evidence="5" id="KW-0347">Helicase</keyword>
<protein>
    <submittedName>
        <fullName evidence="5">ATP-dependent helicase, DinG family</fullName>
    </submittedName>
</protein>
<dbReference type="InterPro" id="IPR014013">
    <property type="entry name" value="Helic_SF1/SF2_ATP-bd_DinG/Rad3"/>
</dbReference>
<organism evidence="5 6">
    <name type="scientific">Treponema vincentii ATCC 35580</name>
    <dbReference type="NCBI Taxonomy" id="596324"/>
    <lineage>
        <taxon>Bacteria</taxon>
        <taxon>Pseudomonadati</taxon>
        <taxon>Spirochaetota</taxon>
        <taxon>Spirochaetia</taxon>
        <taxon>Spirochaetales</taxon>
        <taxon>Treponemataceae</taxon>
        <taxon>Treponema</taxon>
    </lineage>
</organism>
<dbReference type="InterPro" id="IPR027417">
    <property type="entry name" value="P-loop_NTPase"/>
</dbReference>
<dbReference type="SUPFAM" id="SSF52540">
    <property type="entry name" value="P-loop containing nucleoside triphosphate hydrolases"/>
    <property type="match status" value="1"/>
</dbReference>
<dbReference type="GO" id="GO:0003678">
    <property type="term" value="F:DNA helicase activity"/>
    <property type="evidence" value="ECO:0007669"/>
    <property type="project" value="InterPro"/>
</dbReference>
<evidence type="ECO:0000256" key="2">
    <source>
        <dbReference type="ARBA" id="ARBA00022801"/>
    </source>
</evidence>
<dbReference type="eggNOG" id="COG1199">
    <property type="taxonomic scope" value="Bacteria"/>
</dbReference>
<dbReference type="AlphaFoldDB" id="C8PPG7"/>
<dbReference type="EMBL" id="ACYH01000027">
    <property type="protein sequence ID" value="EEV20739.1"/>
    <property type="molecule type" value="Genomic_DNA"/>
</dbReference>
<keyword evidence="1" id="KW-0547">Nucleotide-binding</keyword>
<dbReference type="Gene3D" id="3.40.50.300">
    <property type="entry name" value="P-loop containing nucleotide triphosphate hydrolases"/>
    <property type="match status" value="1"/>
</dbReference>
<dbReference type="GO" id="GO:0016818">
    <property type="term" value="F:hydrolase activity, acting on acid anhydrides, in phosphorus-containing anhydrides"/>
    <property type="evidence" value="ECO:0007669"/>
    <property type="project" value="InterPro"/>
</dbReference>